<dbReference type="PROSITE" id="PS01228">
    <property type="entry name" value="COF_1"/>
    <property type="match status" value="1"/>
</dbReference>
<dbReference type="SFLD" id="SFLDG01144">
    <property type="entry name" value="C2.B.4:_PGP_Like"/>
    <property type="match status" value="1"/>
</dbReference>
<dbReference type="PROSITE" id="PS01229">
    <property type="entry name" value="COF_2"/>
    <property type="match status" value="1"/>
</dbReference>
<evidence type="ECO:0000313" key="1">
    <source>
        <dbReference type="EMBL" id="MEY8246305.1"/>
    </source>
</evidence>
<name>A0ABV4D1F5_9BACT</name>
<dbReference type="GO" id="GO:0016787">
    <property type="term" value="F:hydrolase activity"/>
    <property type="evidence" value="ECO:0007669"/>
    <property type="project" value="UniProtKB-KW"/>
</dbReference>
<dbReference type="RefSeq" id="WP_148463940.1">
    <property type="nucleotide sequence ID" value="NZ_JBCLPP010000040.1"/>
</dbReference>
<keyword evidence="1" id="KW-0378">Hydrolase</keyword>
<dbReference type="Pfam" id="PF08282">
    <property type="entry name" value="Hydrolase_3"/>
    <property type="match status" value="1"/>
</dbReference>
<comment type="caution">
    <text evidence="1">The sequence shown here is derived from an EMBL/GenBank/DDBJ whole genome shotgun (WGS) entry which is preliminary data.</text>
</comment>
<dbReference type="InterPro" id="IPR000150">
    <property type="entry name" value="Cof"/>
</dbReference>
<gene>
    <name evidence="1" type="ORF">AAK873_11865</name>
</gene>
<dbReference type="InterPro" id="IPR006379">
    <property type="entry name" value="HAD-SF_hydro_IIB"/>
</dbReference>
<sequence length="262" mass="28708">MSHVLFFDIDGTLVSFETHKVPQSTVEALQKAHDRGNKIIISTGRPYCIINNLQPLQDRNLIDGYITMNGSYCFAGDKVLYKNPIPAADVTTLGQICTERGYPCIIVTEKELKVVNPDSQVRMIFNEYLNVDEIAETTFEEALNSEIYQMTPFFDAKAEADIAPLMPGCEFNRWYPAFVDVTAKGNTKAHGVTVMLESLGVPLSSSIAFGDGGNDVSMLKEAAIGIAMGNSAPDVQKEADMVTDSVDNDGILNALKRLDIID</sequence>
<dbReference type="SFLD" id="SFLDG01140">
    <property type="entry name" value="C2.B:_Phosphomannomutase_and_P"/>
    <property type="match status" value="1"/>
</dbReference>
<accession>A0ABV4D1F5</accession>
<dbReference type="NCBIfam" id="TIGR00099">
    <property type="entry name" value="Cof-subfamily"/>
    <property type="match status" value="1"/>
</dbReference>
<dbReference type="EMBL" id="JBCLPP010000040">
    <property type="protein sequence ID" value="MEY8246305.1"/>
    <property type="molecule type" value="Genomic_DNA"/>
</dbReference>
<dbReference type="Proteomes" id="UP001565200">
    <property type="component" value="Unassembled WGS sequence"/>
</dbReference>
<proteinExistence type="predicted"/>
<evidence type="ECO:0000313" key="2">
    <source>
        <dbReference type="Proteomes" id="UP001565200"/>
    </source>
</evidence>
<keyword evidence="2" id="KW-1185">Reference proteome</keyword>
<dbReference type="Gene3D" id="3.40.50.1000">
    <property type="entry name" value="HAD superfamily/HAD-like"/>
    <property type="match status" value="1"/>
</dbReference>
<dbReference type="SUPFAM" id="SSF56784">
    <property type="entry name" value="HAD-like"/>
    <property type="match status" value="1"/>
</dbReference>
<dbReference type="InterPro" id="IPR023214">
    <property type="entry name" value="HAD_sf"/>
</dbReference>
<dbReference type="PANTHER" id="PTHR10000">
    <property type="entry name" value="PHOSPHOSERINE PHOSPHATASE"/>
    <property type="match status" value="1"/>
</dbReference>
<dbReference type="SFLD" id="SFLDS00003">
    <property type="entry name" value="Haloacid_Dehalogenase"/>
    <property type="match status" value="1"/>
</dbReference>
<protein>
    <submittedName>
        <fullName evidence="1">Cof-type HAD-IIB family hydrolase</fullName>
    </submittedName>
</protein>
<dbReference type="Gene3D" id="3.30.1240.10">
    <property type="match status" value="1"/>
</dbReference>
<reference evidence="1 2" key="1">
    <citation type="submission" date="2024-03" db="EMBL/GenBank/DDBJ databases">
        <title>Mouse gut bacterial collection (mGBC) of GemPharmatech.</title>
        <authorList>
            <person name="He Y."/>
            <person name="Dong L."/>
            <person name="Wu D."/>
            <person name="Gao X."/>
            <person name="Lin Z."/>
        </authorList>
    </citation>
    <scope>NUCLEOTIDE SEQUENCE [LARGE SCALE GENOMIC DNA]</scope>
    <source>
        <strain evidence="1 2">54-13</strain>
    </source>
</reference>
<dbReference type="PANTHER" id="PTHR10000:SF25">
    <property type="entry name" value="PHOSPHATASE YKRA-RELATED"/>
    <property type="match status" value="1"/>
</dbReference>
<organism evidence="1 2">
    <name type="scientific">Heminiphilus faecis</name>
    <dbReference type="NCBI Taxonomy" id="2601703"/>
    <lineage>
        <taxon>Bacteria</taxon>
        <taxon>Pseudomonadati</taxon>
        <taxon>Bacteroidota</taxon>
        <taxon>Bacteroidia</taxon>
        <taxon>Bacteroidales</taxon>
        <taxon>Muribaculaceae</taxon>
        <taxon>Heminiphilus</taxon>
    </lineage>
</organism>
<dbReference type="NCBIfam" id="TIGR01484">
    <property type="entry name" value="HAD-SF-IIB"/>
    <property type="match status" value="1"/>
</dbReference>
<dbReference type="InterPro" id="IPR036412">
    <property type="entry name" value="HAD-like_sf"/>
</dbReference>